<dbReference type="OrthoDB" id="3364649at2759"/>
<dbReference type="PANTHER" id="PTHR14778">
    <property type="entry name" value="KINETOCHORE-ASSOCIATED PROTEIN DSN1 HOMOLOG"/>
    <property type="match status" value="1"/>
</dbReference>
<reference evidence="2 3" key="1">
    <citation type="submission" date="2019-09" db="EMBL/GenBank/DDBJ databases">
        <title>The hologenome of the rock-dwelling lichen Lasallia pustulata.</title>
        <authorList>
            <person name="Greshake Tzovaras B."/>
            <person name="Segers F."/>
            <person name="Bicker A."/>
            <person name="Dal Grande F."/>
            <person name="Otte J."/>
            <person name="Hankeln T."/>
            <person name="Schmitt I."/>
            <person name="Ebersberger I."/>
        </authorList>
    </citation>
    <scope>NUCLEOTIDE SEQUENCE [LARGE SCALE GENOMIC DNA]</scope>
    <source>
        <strain evidence="2">A1-1</strain>
    </source>
</reference>
<dbReference type="GO" id="GO:0007059">
    <property type="term" value="P:chromosome segregation"/>
    <property type="evidence" value="ECO:0007669"/>
    <property type="project" value="InterPro"/>
</dbReference>
<evidence type="ECO:0000313" key="3">
    <source>
        <dbReference type="Proteomes" id="UP000324767"/>
    </source>
</evidence>
<feature type="region of interest" description="Disordered" evidence="1">
    <location>
        <begin position="21"/>
        <end position="228"/>
    </location>
</feature>
<feature type="compositionally biased region" description="Basic and acidic residues" evidence="1">
    <location>
        <begin position="350"/>
        <end position="362"/>
    </location>
</feature>
<feature type="region of interest" description="Disordered" evidence="1">
    <location>
        <begin position="399"/>
        <end position="453"/>
    </location>
</feature>
<dbReference type="AlphaFoldDB" id="A0A5M8PUD1"/>
<feature type="compositionally biased region" description="Basic and acidic residues" evidence="1">
    <location>
        <begin position="246"/>
        <end position="258"/>
    </location>
</feature>
<name>A0A5M8PUD1_9LECA</name>
<evidence type="ECO:0000256" key="1">
    <source>
        <dbReference type="SAM" id="MobiDB-lite"/>
    </source>
</evidence>
<dbReference type="Pfam" id="PF08202">
    <property type="entry name" value="MIS13"/>
    <property type="match status" value="1"/>
</dbReference>
<accession>A0A5M8PUD1</accession>
<gene>
    <name evidence="2" type="ORF">FRX48_03641</name>
</gene>
<dbReference type="GO" id="GO:0000444">
    <property type="term" value="C:MIS12/MIND type complex"/>
    <property type="evidence" value="ECO:0007669"/>
    <property type="project" value="InterPro"/>
</dbReference>
<evidence type="ECO:0000313" key="2">
    <source>
        <dbReference type="EMBL" id="KAA6412649.1"/>
    </source>
</evidence>
<feature type="region of interest" description="Disordered" evidence="1">
    <location>
        <begin position="243"/>
        <end position="286"/>
    </location>
</feature>
<dbReference type="PANTHER" id="PTHR14778:SF2">
    <property type="entry name" value="KINETOCHORE-ASSOCIATED PROTEIN DSN1 HOMOLOG"/>
    <property type="match status" value="1"/>
</dbReference>
<protein>
    <submittedName>
        <fullName evidence="2">Mis12-Mtw1 family</fullName>
    </submittedName>
</protein>
<proteinExistence type="predicted"/>
<feature type="compositionally biased region" description="Basic and acidic residues" evidence="1">
    <location>
        <begin position="185"/>
        <end position="213"/>
    </location>
</feature>
<dbReference type="InterPro" id="IPR013218">
    <property type="entry name" value="Dsn1/Mis13"/>
</dbReference>
<organism evidence="2 3">
    <name type="scientific">Lasallia pustulata</name>
    <dbReference type="NCBI Taxonomy" id="136370"/>
    <lineage>
        <taxon>Eukaryota</taxon>
        <taxon>Fungi</taxon>
        <taxon>Dikarya</taxon>
        <taxon>Ascomycota</taxon>
        <taxon>Pezizomycotina</taxon>
        <taxon>Lecanoromycetes</taxon>
        <taxon>OSLEUM clade</taxon>
        <taxon>Umbilicariomycetidae</taxon>
        <taxon>Umbilicariales</taxon>
        <taxon>Umbilicariaceae</taxon>
        <taxon>Lasallia</taxon>
    </lineage>
</organism>
<dbReference type="EMBL" id="VXIT01000005">
    <property type="protein sequence ID" value="KAA6412649.1"/>
    <property type="molecule type" value="Genomic_DNA"/>
</dbReference>
<dbReference type="Proteomes" id="UP000324767">
    <property type="component" value="Unassembled WGS sequence"/>
</dbReference>
<dbReference type="GO" id="GO:0051301">
    <property type="term" value="P:cell division"/>
    <property type="evidence" value="ECO:0007669"/>
    <property type="project" value="InterPro"/>
</dbReference>
<feature type="compositionally biased region" description="Pro residues" evidence="1">
    <location>
        <begin position="418"/>
        <end position="435"/>
    </location>
</feature>
<sequence>MTAYATRSPLQLLTNTHAMVEPRRTARRTSARLAVKDDVPATNGVIHPAEKVKGGQNNGMSGKPGKSNVNGAAPGGVGGTGKRKHDYDEEDDGFPFKRTRSKRTKTAPAVQQPEPVREEIEEEAPKPAPAKSRRKHSFSTPSAPAPAPEEKDVKGVKRRRSARNSQDATIVDLPVLDVKKRRGKEKASVDGEARKDPETSKATQVEREGEESIQRVGGTTQLQPVEVPRDATKIALPFADTPIIRRNKEMRKGADTGRRRSSMSNRGRRASSLIDTGKSNALPHDEVESSEFYKHIESDGLPEPRRMRQLLTWCGTRALGEKPSFSSEDSHARLAAREIQQQLLKDFSSRSEMSDWFSREDSVPDPQPPQPNPKNISNLAKIQDLEQQIARLHSERRTWESLLSPPPANSTSTSSPSQPTPTPPPSTPPSCPPPNSRSCNPCNPSPSSPHPSPLDCGPWRKLWNSPSTCWRTGCTIWGIGSVRRMGSRGGCWGFVRGF</sequence>
<feature type="compositionally biased region" description="Pro residues" evidence="1">
    <location>
        <begin position="443"/>
        <end position="452"/>
    </location>
</feature>
<comment type="caution">
    <text evidence="2">The sequence shown here is derived from an EMBL/GenBank/DDBJ whole genome shotgun (WGS) entry which is preliminary data.</text>
</comment>
<feature type="region of interest" description="Disordered" evidence="1">
    <location>
        <begin position="350"/>
        <end position="376"/>
    </location>
</feature>